<evidence type="ECO:0000256" key="1">
    <source>
        <dbReference type="SAM" id="MobiDB-lite"/>
    </source>
</evidence>
<feature type="region of interest" description="Disordered" evidence="1">
    <location>
        <begin position="327"/>
        <end position="447"/>
    </location>
</feature>
<dbReference type="EMBL" id="BLLK01000045">
    <property type="protein sequence ID" value="GFH50893.1"/>
    <property type="molecule type" value="Genomic_DNA"/>
</dbReference>
<feature type="compositionally biased region" description="Basic and acidic residues" evidence="1">
    <location>
        <begin position="343"/>
        <end position="357"/>
    </location>
</feature>
<feature type="compositionally biased region" description="Basic and acidic residues" evidence="1">
    <location>
        <begin position="1"/>
        <end position="16"/>
    </location>
</feature>
<dbReference type="AlphaFoldDB" id="A0AAD3CS38"/>
<sequence length="447" mass="49252">MTEKVETETAEIKPRPEGGTGKVEGSAEAQGDQNYGAPPFHFNASGNAMKNEATPPRNLPPLLNHHQQYPPPPAPYGYDQHSWPAPPTGYAPYPEDRKDSEPRGGYYPPHPSSRHPDPYHSYYDRQQGYYPPPPQQSGYYPPQGYYPPPPPSNNYGSSDPSSPSYGSPSRNGPPPPQHPEANPYYGGSPGRNGPPPPQHLDGYSYWNRNPYPPPPGPGYNHMMPPGQGSPGHMPMPMYPGIAWIKDINENDVLCGRGGATNSHSGNRSYRKLVKKMKQKYLSAKKKDKPHVAGEVVDIIRQLDPPGRFLKKSKDTGWYVDIGDAKAKEKTSQALREGAPLMRKQMEDGTYEVEHTSDDDSVMTPPIPGEKVEKAEEGEKEEKEKKGPAKPAVPSSISTPAISDEDKESPKKRKTSETGEEDESPTKRQVVGGEEDALKDDEAPTFEI</sequence>
<reference evidence="3 4" key="1">
    <citation type="journal article" date="2021" name="Sci. Rep.">
        <title>The genome of the diatom Chaetoceros tenuissimus carries an ancient integrated fragment of an extant virus.</title>
        <authorList>
            <person name="Hongo Y."/>
            <person name="Kimura K."/>
            <person name="Takaki Y."/>
            <person name="Yoshida Y."/>
            <person name="Baba S."/>
            <person name="Kobayashi G."/>
            <person name="Nagasaki K."/>
            <person name="Hano T."/>
            <person name="Tomaru Y."/>
        </authorList>
    </citation>
    <scope>NUCLEOTIDE SEQUENCE [LARGE SCALE GENOMIC DNA]</scope>
    <source>
        <strain evidence="3 4">NIES-3715</strain>
    </source>
</reference>
<accession>A0AAD3CS38</accession>
<protein>
    <recommendedName>
        <fullName evidence="2">DUF6824 domain-containing protein</fullName>
    </recommendedName>
</protein>
<keyword evidence="4" id="KW-1185">Reference proteome</keyword>
<feature type="compositionally biased region" description="Low complexity" evidence="1">
    <location>
        <begin position="153"/>
        <end position="170"/>
    </location>
</feature>
<organism evidence="3 4">
    <name type="scientific">Chaetoceros tenuissimus</name>
    <dbReference type="NCBI Taxonomy" id="426638"/>
    <lineage>
        <taxon>Eukaryota</taxon>
        <taxon>Sar</taxon>
        <taxon>Stramenopiles</taxon>
        <taxon>Ochrophyta</taxon>
        <taxon>Bacillariophyta</taxon>
        <taxon>Coscinodiscophyceae</taxon>
        <taxon>Chaetocerotophycidae</taxon>
        <taxon>Chaetocerotales</taxon>
        <taxon>Chaetocerotaceae</taxon>
        <taxon>Chaetoceros</taxon>
    </lineage>
</organism>
<evidence type="ECO:0000313" key="4">
    <source>
        <dbReference type="Proteomes" id="UP001054902"/>
    </source>
</evidence>
<feature type="compositionally biased region" description="Basic and acidic residues" evidence="1">
    <location>
        <begin position="369"/>
        <end position="386"/>
    </location>
</feature>
<feature type="domain" description="DUF6824" evidence="2">
    <location>
        <begin position="251"/>
        <end position="336"/>
    </location>
</feature>
<dbReference type="Proteomes" id="UP001054902">
    <property type="component" value="Unassembled WGS sequence"/>
</dbReference>
<feature type="region of interest" description="Disordered" evidence="1">
    <location>
        <begin position="1"/>
        <end position="211"/>
    </location>
</feature>
<evidence type="ECO:0000259" key="2">
    <source>
        <dbReference type="Pfam" id="PF20710"/>
    </source>
</evidence>
<name>A0AAD3CS38_9STRA</name>
<gene>
    <name evidence="3" type="ORF">CTEN210_07369</name>
</gene>
<evidence type="ECO:0000313" key="3">
    <source>
        <dbReference type="EMBL" id="GFH50893.1"/>
    </source>
</evidence>
<dbReference type="Pfam" id="PF20710">
    <property type="entry name" value="DUF6824"/>
    <property type="match status" value="1"/>
</dbReference>
<dbReference type="InterPro" id="IPR049227">
    <property type="entry name" value="DUF6824"/>
</dbReference>
<proteinExistence type="predicted"/>
<comment type="caution">
    <text evidence="3">The sequence shown here is derived from an EMBL/GenBank/DDBJ whole genome shotgun (WGS) entry which is preliminary data.</text>
</comment>